<dbReference type="OrthoDB" id="412876at2759"/>
<dbReference type="GO" id="GO:0006355">
    <property type="term" value="P:regulation of DNA-templated transcription"/>
    <property type="evidence" value="ECO:0000318"/>
    <property type="project" value="GO_Central"/>
</dbReference>
<comment type="function">
    <text evidence="5">Essential arginine methyltransferase that can both catalyze the formation of omega-N monomethylarginine (MMA) and symmetrical dimethylarginine (sDMA). Specifically mediates the symmetrical dimethylation of arginine residues in the small nuclear ribonucleoproteins SmD1 and SmD3.</text>
</comment>
<keyword evidence="3 7" id="KW-0949">S-adenosyl-L-methionine</keyword>
<dbReference type="FunFam" id="2.70.160.11:FF:000014">
    <property type="entry name" value="Protein arginine N-methyltransferase 7"/>
    <property type="match status" value="1"/>
</dbReference>
<dbReference type="GO" id="GO:0016274">
    <property type="term" value="F:protein-arginine N-methyltransferase activity"/>
    <property type="evidence" value="ECO:0000318"/>
    <property type="project" value="GO_Central"/>
</dbReference>
<evidence type="ECO:0000256" key="6">
    <source>
        <dbReference type="PIRNR" id="PIRNR036946"/>
    </source>
</evidence>
<dbReference type="Proteomes" id="UP000007110">
    <property type="component" value="Unassembled WGS sequence"/>
</dbReference>
<sequence>MIRRRILVLWRAGRSCSSPLGNRAFLTFPKLRREFSVCSRMSQAPLSSRVNPTTGALEWVVEDESYDYHQEIARSAYTDMLHDDERNKKYYEGIRRAISIIRGRGQEVRVLDIGTGTGLLAMMAAECGADSVHACEAFPPIAEAAKKIVAVNGFADKITVISKRSTEVTVGPDGDMPVRANILATEVFDTELIGEGAIPTYLHAHKYLLTDDCICVPHKAVVKAQIVQSDFVWSWHKLQPIPISGHGDILPHPEMTSCSGAASVHDIQLSQVSPDQFQPITEPLSVIDFNFTKGDFTENRTRNVSCESLITGKCQGVFMWWDLTMDTEGKVILSTAPTWCHENGSKAPWRDHWMQAVYFLDQPVQVEKGDAVTLTMTHDDYSQWFDVSTRDESPPTQQVRPVCRCGAHVVWSRPRFGMLNSKDRTNKFVRAMKKIITNDSICLSVSDGSMLPLIAARLGAKQVYSAESSSMCRRVMDKVVEVNSLGSKVKLLDQRAQDLSAKDLDSNKIDVLLTEPFFITTLLPWHNLYLWYAWSALRPLLAPDVKMLPSSAKLMGIAIQFDDLWKFHAPVKSIEGFNVRIFDNVVQKSSDCSDAATDPHHLWEYPGRPLTQQFELMTFDFSKAIPEDKSVRNGVIDFSSRGTCHGIALWMEYDLDETTTISTGLQEDNTGSGDGRLVWDMHSKQGVHFIKRNPEVKEDESLNFEVTFNPSSGNLHFNFKVNHRQC</sequence>
<organism evidence="9 10">
    <name type="scientific">Strongylocentrotus purpuratus</name>
    <name type="common">Purple sea urchin</name>
    <dbReference type="NCBI Taxonomy" id="7668"/>
    <lineage>
        <taxon>Eukaryota</taxon>
        <taxon>Metazoa</taxon>
        <taxon>Echinodermata</taxon>
        <taxon>Eleutherozoa</taxon>
        <taxon>Echinozoa</taxon>
        <taxon>Echinoidea</taxon>
        <taxon>Euechinoidea</taxon>
        <taxon>Echinacea</taxon>
        <taxon>Camarodonta</taxon>
        <taxon>Echinidea</taxon>
        <taxon>Strongylocentrotidae</taxon>
        <taxon>Strongylocentrotus</taxon>
    </lineage>
</organism>
<name>A0A7M7HJ20_STRPU</name>
<dbReference type="KEGG" id="spu:574858"/>
<dbReference type="PANTHER" id="PTHR11006">
    <property type="entry name" value="PROTEIN ARGININE N-METHYLTRANSFERASE"/>
    <property type="match status" value="1"/>
</dbReference>
<dbReference type="Gene3D" id="2.70.160.11">
    <property type="entry name" value="Hnrnp arginine n-methyltransferase1"/>
    <property type="match status" value="2"/>
</dbReference>
<evidence type="ECO:0000256" key="2">
    <source>
        <dbReference type="ARBA" id="ARBA00022679"/>
    </source>
</evidence>
<dbReference type="Gene3D" id="3.40.50.150">
    <property type="entry name" value="Vaccinia Virus protein VP39"/>
    <property type="match status" value="2"/>
</dbReference>
<keyword evidence="2 7" id="KW-0808">Transferase</keyword>
<keyword evidence="10" id="KW-1185">Reference proteome</keyword>
<dbReference type="EC" id="2.1.1.-" evidence="6"/>
<dbReference type="GeneID" id="574858"/>
<dbReference type="PANTHER" id="PTHR11006:SF4">
    <property type="entry name" value="PROTEIN ARGININE N-METHYLTRANSFERASE 7"/>
    <property type="match status" value="1"/>
</dbReference>
<dbReference type="InParanoid" id="A0A7M7HJ20"/>
<dbReference type="InterPro" id="IPR029063">
    <property type="entry name" value="SAM-dependent_MTases_sf"/>
</dbReference>
<dbReference type="SUPFAM" id="SSF53335">
    <property type="entry name" value="S-adenosyl-L-methionine-dependent methyltransferases"/>
    <property type="match status" value="2"/>
</dbReference>
<dbReference type="FunFam" id="3.40.50.150:FF:000070">
    <property type="entry name" value="Protein arginine N-methyltransferase 7"/>
    <property type="match status" value="1"/>
</dbReference>
<dbReference type="GO" id="GO:0006338">
    <property type="term" value="P:chromatin remodeling"/>
    <property type="evidence" value="ECO:0000318"/>
    <property type="project" value="GO_Central"/>
</dbReference>
<dbReference type="EnsemblMetazoa" id="XM_775260">
    <property type="protein sequence ID" value="XP_780353"/>
    <property type="gene ID" value="LOC574858"/>
</dbReference>
<keyword evidence="1 7" id="KW-0489">Methyltransferase</keyword>
<evidence type="ECO:0000259" key="8">
    <source>
        <dbReference type="Pfam" id="PF22528"/>
    </source>
</evidence>
<proteinExistence type="inferred from homology"/>
<feature type="domain" description="Protein arginine N-methyltransferase" evidence="8">
    <location>
        <begin position="258"/>
        <end position="378"/>
    </location>
</feature>
<feature type="domain" description="Protein arginine N-methyltransferase" evidence="8">
    <location>
        <begin position="553"/>
        <end position="716"/>
    </location>
</feature>
<dbReference type="EnsemblMetazoa" id="XM_011673786">
    <property type="protein sequence ID" value="XP_011672088"/>
    <property type="gene ID" value="LOC574858"/>
</dbReference>
<accession>A0A7M7HJ20</accession>
<keyword evidence="4" id="KW-0677">Repeat</keyword>
<dbReference type="OMA" id="CHHDEYS"/>
<comment type="similarity">
    <text evidence="6">Belongs to the class I-like SAM-binding methyltransferase superfamily. Protein arginine N-methyltransferase family. PRMT7 subfamily.</text>
</comment>
<dbReference type="PROSITE" id="PS51678">
    <property type="entry name" value="SAM_MT_PRMT"/>
    <property type="match status" value="2"/>
</dbReference>
<dbReference type="AlphaFoldDB" id="A0A7M7HJ20"/>
<dbReference type="RefSeq" id="XP_780353.3">
    <property type="nucleotide sequence ID" value="XM_775260.4"/>
</dbReference>
<dbReference type="InterPro" id="IPR025799">
    <property type="entry name" value="Arg_MeTrfase"/>
</dbReference>
<dbReference type="InterPro" id="IPR014644">
    <property type="entry name" value="MeTrfase_PRMT7"/>
</dbReference>
<dbReference type="Pfam" id="PF06325">
    <property type="entry name" value="PrmA"/>
    <property type="match status" value="1"/>
</dbReference>
<evidence type="ECO:0000313" key="10">
    <source>
        <dbReference type="Proteomes" id="UP000007110"/>
    </source>
</evidence>
<protein>
    <recommendedName>
        <fullName evidence="6">Protein arginine N-methyltransferase</fullName>
        <ecNumber evidence="6">2.1.1.-</ecNumber>
    </recommendedName>
</protein>
<dbReference type="InterPro" id="IPR055135">
    <property type="entry name" value="PRMT_dom"/>
</dbReference>
<evidence type="ECO:0000256" key="1">
    <source>
        <dbReference type="ARBA" id="ARBA00022603"/>
    </source>
</evidence>
<evidence type="ECO:0000256" key="4">
    <source>
        <dbReference type="ARBA" id="ARBA00022737"/>
    </source>
</evidence>
<dbReference type="PIRSF" id="PIRSF036946">
    <property type="entry name" value="Arg_N-mtase"/>
    <property type="match status" value="1"/>
</dbReference>
<dbReference type="Pfam" id="PF22528">
    <property type="entry name" value="PRMT_C"/>
    <property type="match status" value="2"/>
</dbReference>
<dbReference type="RefSeq" id="XP_011672088.2">
    <property type="nucleotide sequence ID" value="XM_011673786.2"/>
</dbReference>
<evidence type="ECO:0000256" key="3">
    <source>
        <dbReference type="ARBA" id="ARBA00022691"/>
    </source>
</evidence>
<dbReference type="CTD" id="54496"/>
<dbReference type="GO" id="GO:0042054">
    <property type="term" value="F:histone methyltransferase activity"/>
    <property type="evidence" value="ECO:0000318"/>
    <property type="project" value="GO_Central"/>
</dbReference>
<reference evidence="10" key="1">
    <citation type="submission" date="2015-02" db="EMBL/GenBank/DDBJ databases">
        <title>Genome sequencing for Strongylocentrotus purpuratus.</title>
        <authorList>
            <person name="Murali S."/>
            <person name="Liu Y."/>
            <person name="Vee V."/>
            <person name="English A."/>
            <person name="Wang M."/>
            <person name="Skinner E."/>
            <person name="Han Y."/>
            <person name="Muzny D.M."/>
            <person name="Worley K.C."/>
            <person name="Gibbs R.A."/>
        </authorList>
    </citation>
    <scope>NUCLEOTIDE SEQUENCE</scope>
</reference>
<dbReference type="FunFam" id="3.40.50.150:FF:000071">
    <property type="entry name" value="Protein arginine N-methyltransferase 7"/>
    <property type="match status" value="1"/>
</dbReference>
<dbReference type="GO" id="GO:0032259">
    <property type="term" value="P:methylation"/>
    <property type="evidence" value="ECO:0007669"/>
    <property type="project" value="UniProtKB-KW"/>
</dbReference>
<evidence type="ECO:0000313" key="9">
    <source>
        <dbReference type="EnsemblMetazoa" id="XP_011672088"/>
    </source>
</evidence>
<evidence type="ECO:0000256" key="7">
    <source>
        <dbReference type="PROSITE-ProRule" id="PRU01015"/>
    </source>
</evidence>
<reference evidence="9" key="2">
    <citation type="submission" date="2021-01" db="UniProtKB">
        <authorList>
            <consortium name="EnsemblMetazoa"/>
        </authorList>
    </citation>
    <scope>IDENTIFICATION</scope>
</reference>
<comment type="function">
    <text evidence="6">Arginine methyltransferase that can both catalyze the formation of omega-N monomethylarginine (MMA) and symmetrical dimethylarginine (sDMA).</text>
</comment>
<dbReference type="FunCoup" id="A0A7M7HJ20">
    <property type="interactions" value="2875"/>
</dbReference>
<dbReference type="CDD" id="cd02440">
    <property type="entry name" value="AdoMet_MTases"/>
    <property type="match status" value="1"/>
</dbReference>
<evidence type="ECO:0000256" key="5">
    <source>
        <dbReference type="ARBA" id="ARBA00025081"/>
    </source>
</evidence>